<dbReference type="PRINTS" id="PR00455">
    <property type="entry name" value="HTHTETR"/>
</dbReference>
<dbReference type="Pfam" id="PF17932">
    <property type="entry name" value="TetR_C_24"/>
    <property type="match status" value="1"/>
</dbReference>
<feature type="coiled-coil region" evidence="2">
    <location>
        <begin position="69"/>
        <end position="96"/>
    </location>
</feature>
<dbReference type="InterPro" id="IPR050109">
    <property type="entry name" value="HTH-type_TetR-like_transc_reg"/>
</dbReference>
<sequence length="212" mass="23120">MTTVSHKTSSAAKAKKIILNAAAIEFAEYGFAGARMDRIAGRARVNKATIYYHIGDKAVLYKEALIGILGRIADELDEKIEKARSAEEKLRAYICAISTNITSSTLFSPIMMREAAGGGKNIPEEAQEKMRKIVLSLSTILNEGIKSGELRMADPELVHLMIVGCINLYVAGEPMRKKIFTNQEDGGEPLEETYKSLGKGVAKIIISGLKND</sequence>
<evidence type="ECO:0000256" key="2">
    <source>
        <dbReference type="SAM" id="Coils"/>
    </source>
</evidence>
<dbReference type="AlphaFoldDB" id="A0A3B1C5P9"/>
<evidence type="ECO:0000256" key="1">
    <source>
        <dbReference type="ARBA" id="ARBA00023125"/>
    </source>
</evidence>
<dbReference type="InterPro" id="IPR036271">
    <property type="entry name" value="Tet_transcr_reg_TetR-rel_C_sf"/>
</dbReference>
<dbReference type="EMBL" id="UOGE01000033">
    <property type="protein sequence ID" value="VAX18190.1"/>
    <property type="molecule type" value="Genomic_DNA"/>
</dbReference>
<dbReference type="PROSITE" id="PS50977">
    <property type="entry name" value="HTH_TETR_2"/>
    <property type="match status" value="1"/>
</dbReference>
<dbReference type="SUPFAM" id="SSF48498">
    <property type="entry name" value="Tetracyclin repressor-like, C-terminal domain"/>
    <property type="match status" value="1"/>
</dbReference>
<dbReference type="InterPro" id="IPR001647">
    <property type="entry name" value="HTH_TetR"/>
</dbReference>
<proteinExistence type="predicted"/>
<accession>A0A3B1C5P9</accession>
<dbReference type="InterPro" id="IPR041490">
    <property type="entry name" value="KstR2_TetR_C"/>
</dbReference>
<gene>
    <name evidence="4" type="ORF">MNBD_NITROSPINAE02-766</name>
</gene>
<feature type="domain" description="HTH tetR-type" evidence="3">
    <location>
        <begin position="12"/>
        <end position="72"/>
    </location>
</feature>
<dbReference type="PANTHER" id="PTHR30328:SF54">
    <property type="entry name" value="HTH-TYPE TRANSCRIPTIONAL REPRESSOR SCO4008"/>
    <property type="match status" value="1"/>
</dbReference>
<evidence type="ECO:0000313" key="4">
    <source>
        <dbReference type="EMBL" id="VAX18190.1"/>
    </source>
</evidence>
<protein>
    <recommendedName>
        <fullName evidence="3">HTH tetR-type domain-containing protein</fullName>
    </recommendedName>
</protein>
<dbReference type="Pfam" id="PF00440">
    <property type="entry name" value="TetR_N"/>
    <property type="match status" value="1"/>
</dbReference>
<reference evidence="4" key="1">
    <citation type="submission" date="2018-06" db="EMBL/GenBank/DDBJ databases">
        <authorList>
            <person name="Zhirakovskaya E."/>
        </authorList>
    </citation>
    <scope>NUCLEOTIDE SEQUENCE</scope>
</reference>
<dbReference type="PANTHER" id="PTHR30328">
    <property type="entry name" value="TRANSCRIPTIONAL REPRESSOR"/>
    <property type="match status" value="1"/>
</dbReference>
<dbReference type="InterPro" id="IPR009057">
    <property type="entry name" value="Homeodomain-like_sf"/>
</dbReference>
<name>A0A3B1C5P9_9ZZZZ</name>
<dbReference type="GO" id="GO:0003677">
    <property type="term" value="F:DNA binding"/>
    <property type="evidence" value="ECO:0007669"/>
    <property type="project" value="UniProtKB-KW"/>
</dbReference>
<evidence type="ECO:0000259" key="3">
    <source>
        <dbReference type="PROSITE" id="PS50977"/>
    </source>
</evidence>
<dbReference type="SUPFAM" id="SSF46689">
    <property type="entry name" value="Homeodomain-like"/>
    <property type="match status" value="1"/>
</dbReference>
<organism evidence="4">
    <name type="scientific">hydrothermal vent metagenome</name>
    <dbReference type="NCBI Taxonomy" id="652676"/>
    <lineage>
        <taxon>unclassified sequences</taxon>
        <taxon>metagenomes</taxon>
        <taxon>ecological metagenomes</taxon>
    </lineage>
</organism>
<dbReference type="Gene3D" id="1.10.357.10">
    <property type="entry name" value="Tetracycline Repressor, domain 2"/>
    <property type="match status" value="1"/>
</dbReference>
<keyword evidence="1" id="KW-0238">DNA-binding</keyword>
<keyword evidence="2" id="KW-0175">Coiled coil</keyword>